<name>A0AAV9VCJ4_9PEZI</name>
<feature type="transmembrane region" description="Helical" evidence="1">
    <location>
        <begin position="60"/>
        <end position="82"/>
    </location>
</feature>
<accession>A0AAV9VCJ4</accession>
<evidence type="ECO:0000313" key="3">
    <source>
        <dbReference type="Proteomes" id="UP001375240"/>
    </source>
</evidence>
<keyword evidence="1" id="KW-0472">Membrane</keyword>
<dbReference type="Proteomes" id="UP001375240">
    <property type="component" value="Unassembled WGS sequence"/>
</dbReference>
<keyword evidence="1" id="KW-1133">Transmembrane helix</keyword>
<sequence length="132" mass="15250">MADPRPQTVAEAAAAQRSPILREVKAKRPWPPDFSKMSETDRYRLERKYKRRMRKGHPAGWMKFTGILQILTVTALPAYMILFMDWKMEHPFGPIREWMWSKIGSFNLGQDLVRASAVPDKTTTSSKPADSR</sequence>
<organism evidence="2 3">
    <name type="scientific">Orbilia brochopaga</name>
    <dbReference type="NCBI Taxonomy" id="3140254"/>
    <lineage>
        <taxon>Eukaryota</taxon>
        <taxon>Fungi</taxon>
        <taxon>Dikarya</taxon>
        <taxon>Ascomycota</taxon>
        <taxon>Pezizomycotina</taxon>
        <taxon>Orbiliomycetes</taxon>
        <taxon>Orbiliales</taxon>
        <taxon>Orbiliaceae</taxon>
        <taxon>Orbilia</taxon>
    </lineage>
</organism>
<dbReference type="AlphaFoldDB" id="A0AAV9VCJ4"/>
<comment type="caution">
    <text evidence="2">The sequence shown here is derived from an EMBL/GenBank/DDBJ whole genome shotgun (WGS) entry which is preliminary data.</text>
</comment>
<proteinExistence type="predicted"/>
<protein>
    <submittedName>
        <fullName evidence="2">Uncharacterized protein</fullName>
    </submittedName>
</protein>
<keyword evidence="3" id="KW-1185">Reference proteome</keyword>
<dbReference type="EMBL" id="JAVHNQ010000001">
    <property type="protein sequence ID" value="KAK6359278.1"/>
    <property type="molecule type" value="Genomic_DNA"/>
</dbReference>
<gene>
    <name evidence="2" type="ORF">TWF696_000441</name>
</gene>
<evidence type="ECO:0000313" key="2">
    <source>
        <dbReference type="EMBL" id="KAK6359278.1"/>
    </source>
</evidence>
<evidence type="ECO:0000256" key="1">
    <source>
        <dbReference type="SAM" id="Phobius"/>
    </source>
</evidence>
<reference evidence="2 3" key="1">
    <citation type="submission" date="2019-10" db="EMBL/GenBank/DDBJ databases">
        <authorList>
            <person name="Palmer J.M."/>
        </authorList>
    </citation>
    <scope>NUCLEOTIDE SEQUENCE [LARGE SCALE GENOMIC DNA]</scope>
    <source>
        <strain evidence="2 3">TWF696</strain>
    </source>
</reference>
<keyword evidence="1" id="KW-0812">Transmembrane</keyword>